<evidence type="ECO:0000313" key="1">
    <source>
        <dbReference type="EMBL" id="TVY12585.1"/>
    </source>
</evidence>
<dbReference type="OrthoDB" id="3562700at2759"/>
<proteinExistence type="predicted"/>
<comment type="caution">
    <text evidence="1">The sequence shown here is derived from an EMBL/GenBank/DDBJ whole genome shotgun (WGS) entry which is preliminary data.</text>
</comment>
<dbReference type="AlphaFoldDB" id="A0A8T9AYZ0"/>
<dbReference type="EMBL" id="QGMF01001564">
    <property type="protein sequence ID" value="TVY12585.1"/>
    <property type="molecule type" value="Genomic_DNA"/>
</dbReference>
<evidence type="ECO:0000313" key="2">
    <source>
        <dbReference type="Proteomes" id="UP000469559"/>
    </source>
</evidence>
<dbReference type="Proteomes" id="UP000469559">
    <property type="component" value="Unassembled WGS sequence"/>
</dbReference>
<keyword evidence="2" id="KW-1185">Reference proteome</keyword>
<organism evidence="1 2">
    <name type="scientific">Lachnellula arida</name>
    <dbReference type="NCBI Taxonomy" id="1316785"/>
    <lineage>
        <taxon>Eukaryota</taxon>
        <taxon>Fungi</taxon>
        <taxon>Dikarya</taxon>
        <taxon>Ascomycota</taxon>
        <taxon>Pezizomycotina</taxon>
        <taxon>Leotiomycetes</taxon>
        <taxon>Helotiales</taxon>
        <taxon>Lachnaceae</taxon>
        <taxon>Lachnellula</taxon>
    </lineage>
</organism>
<accession>A0A8T9AYZ0</accession>
<sequence>MPDYETACIALEELWTLVILPDIAVDQSITLPHAAQKLLRKIASEFTHNERLLLCYIKAAFSSDSWGFYSKAFGDEDTMRRCMESPLLEYNLQTGDDITIEDAFSCFIHLKEATRKKLEEREYQLDIHQTICRPTIPTLPHETHIELLINPICDFCLACMSDIRSDLKRPLLKAWLMREGSEHMSRSIYELGRITRYPRQTVSLERANRLATVAFCGLVVQDRKQDMKPRKGFRYLSEREVIERRLFVTSLTQLGFIEAKRKPDKEKHIDMSRFGQVWDFLGDGVKLTLPRRANTVKKFTLSRRANPQSHVWKATASLFQGLEVTK</sequence>
<reference evidence="1 2" key="1">
    <citation type="submission" date="2018-05" db="EMBL/GenBank/DDBJ databases">
        <title>Whole genome sequencing for identification of molecular markers to develop diagnostic detection tools for the regulated plant pathogen Lachnellula willkommii.</title>
        <authorList>
            <person name="Giroux E."/>
            <person name="Bilodeau G."/>
        </authorList>
    </citation>
    <scope>NUCLEOTIDE SEQUENCE [LARGE SCALE GENOMIC DNA]</scope>
    <source>
        <strain evidence="1 2">CBS 203.66</strain>
    </source>
</reference>
<name>A0A8T9AYZ0_9HELO</name>
<protein>
    <submittedName>
        <fullName evidence="1">Uncharacterized protein</fullName>
    </submittedName>
</protein>
<gene>
    <name evidence="1" type="ORF">LARI1_G009439</name>
</gene>